<feature type="transmembrane region" description="Helical" evidence="4">
    <location>
        <begin position="55"/>
        <end position="76"/>
    </location>
</feature>
<sequence length="178" mass="19765">MKMVHSSSMNMNSGMESTDHSGHSMMSMANMIMTFFTSRSTALYAESWTPNTTGQYVGTIIFLIVLAAIFRAIVVLRVNFDGLMAWYTYRRETSMLRKDFEGEDAGLRSNIEKGRPWNINIALARACLDTILAGTSYLLMLAVMTMNVGYFIAVLGGTFLGSFILGDWDPTGDHCDGH</sequence>
<reference evidence="7" key="1">
    <citation type="submission" date="2017-05" db="EMBL/GenBank/DDBJ databases">
        <authorList>
            <person name="Song R."/>
            <person name="Chenine A.L."/>
            <person name="Ruprecht R.M."/>
        </authorList>
    </citation>
    <scope>NUCLEOTIDE SEQUENCE [LARGE SCALE GENOMIC DNA]</scope>
</reference>
<keyword evidence="4" id="KW-0406">Ion transport</keyword>
<comment type="subcellular location">
    <subcellularLocation>
        <location evidence="4">Membrane</location>
        <topology evidence="4">Multi-pass membrane protein</topology>
    </subcellularLocation>
</comment>
<evidence type="ECO:0000256" key="1">
    <source>
        <dbReference type="ARBA" id="ARBA00022692"/>
    </source>
</evidence>
<keyword evidence="2 4" id="KW-1133">Transmembrane helix</keyword>
<evidence type="ECO:0000313" key="6">
    <source>
        <dbReference type="EMBL" id="SMR60796.1"/>
    </source>
</evidence>
<evidence type="ECO:0000313" key="7">
    <source>
        <dbReference type="Proteomes" id="UP000245764"/>
    </source>
</evidence>
<feature type="region of interest" description="Disordered" evidence="5">
    <location>
        <begin position="1"/>
        <end position="21"/>
    </location>
</feature>
<dbReference type="PANTHER" id="PTHR12483">
    <property type="entry name" value="SOLUTE CARRIER FAMILY 31 COPPER TRANSPORTERS"/>
    <property type="match status" value="1"/>
</dbReference>
<comment type="similarity">
    <text evidence="4">Belongs to the copper transporter (Ctr) (TC 1.A.56) family. SLC31A subfamily.</text>
</comment>
<protein>
    <recommendedName>
        <fullName evidence="4">Copper transport protein</fullName>
    </recommendedName>
</protein>
<feature type="transmembrane region" description="Helical" evidence="4">
    <location>
        <begin position="138"/>
        <end position="164"/>
    </location>
</feature>
<keyword evidence="3 4" id="KW-0472">Membrane</keyword>
<gene>
    <name evidence="6" type="ORF">ZT1E4_G10761</name>
</gene>
<keyword evidence="4" id="KW-0186">Copper</keyword>
<evidence type="ECO:0000256" key="5">
    <source>
        <dbReference type="SAM" id="MobiDB-lite"/>
    </source>
</evidence>
<keyword evidence="4" id="KW-0187">Copper transport</keyword>
<keyword evidence="1 4" id="KW-0812">Transmembrane</keyword>
<dbReference type="Proteomes" id="UP000245764">
    <property type="component" value="Chromosome 12"/>
</dbReference>
<organism evidence="6 7">
    <name type="scientific">Zymoseptoria tritici ST99CH_1E4</name>
    <dbReference type="NCBI Taxonomy" id="1276532"/>
    <lineage>
        <taxon>Eukaryota</taxon>
        <taxon>Fungi</taxon>
        <taxon>Dikarya</taxon>
        <taxon>Ascomycota</taxon>
        <taxon>Pezizomycotina</taxon>
        <taxon>Dothideomycetes</taxon>
        <taxon>Dothideomycetidae</taxon>
        <taxon>Mycosphaerellales</taxon>
        <taxon>Mycosphaerellaceae</taxon>
        <taxon>Zymoseptoria</taxon>
    </lineage>
</organism>
<dbReference type="EMBL" id="LT854264">
    <property type="protein sequence ID" value="SMR60796.1"/>
    <property type="molecule type" value="Genomic_DNA"/>
</dbReference>
<keyword evidence="4" id="KW-0813">Transport</keyword>
<proteinExistence type="inferred from homology"/>
<feature type="compositionally biased region" description="Low complexity" evidence="5">
    <location>
        <begin position="1"/>
        <end position="16"/>
    </location>
</feature>
<evidence type="ECO:0000256" key="2">
    <source>
        <dbReference type="ARBA" id="ARBA00022989"/>
    </source>
</evidence>
<dbReference type="GO" id="GO:0005375">
    <property type="term" value="F:copper ion transmembrane transporter activity"/>
    <property type="evidence" value="ECO:0007669"/>
    <property type="project" value="UniProtKB-UniRule"/>
</dbReference>
<evidence type="ECO:0000256" key="4">
    <source>
        <dbReference type="RuleBase" id="RU367022"/>
    </source>
</evidence>
<name>A0A2H1H4S1_ZYMTR</name>
<dbReference type="AlphaFoldDB" id="A0A2H1H4S1"/>
<accession>A0A2H1H4S1</accession>
<dbReference type="PANTHER" id="PTHR12483:SF120">
    <property type="entry name" value="HIGH-AFFINITY COPPER TRANSPORTER CTRA2"/>
    <property type="match status" value="1"/>
</dbReference>
<dbReference type="InterPro" id="IPR007274">
    <property type="entry name" value="Cop_transporter"/>
</dbReference>
<dbReference type="GO" id="GO:0005886">
    <property type="term" value="C:plasma membrane"/>
    <property type="evidence" value="ECO:0007669"/>
    <property type="project" value="TreeGrafter"/>
</dbReference>
<evidence type="ECO:0000256" key="3">
    <source>
        <dbReference type="ARBA" id="ARBA00023136"/>
    </source>
</evidence>
<dbReference type="Pfam" id="PF04145">
    <property type="entry name" value="Ctr"/>
    <property type="match status" value="1"/>
</dbReference>